<dbReference type="GO" id="GO:0110031">
    <property type="term" value="P:negative regulation of G2/MI transition of meiotic cell cycle"/>
    <property type="evidence" value="ECO:0007669"/>
    <property type="project" value="TreeGrafter"/>
</dbReference>
<dbReference type="GO" id="GO:0005634">
    <property type="term" value="C:nucleus"/>
    <property type="evidence" value="ECO:0007669"/>
    <property type="project" value="TreeGrafter"/>
</dbReference>
<evidence type="ECO:0000256" key="5">
    <source>
        <dbReference type="ARBA" id="ARBA00037982"/>
    </source>
</evidence>
<evidence type="ECO:0000259" key="6">
    <source>
        <dbReference type="PROSITE" id="PS50011"/>
    </source>
</evidence>
<protein>
    <submittedName>
        <fullName evidence="7">Kinase-like protein</fullName>
    </submittedName>
</protein>
<dbReference type="OrthoDB" id="4062651at2759"/>
<evidence type="ECO:0000256" key="1">
    <source>
        <dbReference type="ARBA" id="ARBA00022679"/>
    </source>
</evidence>
<dbReference type="GO" id="GO:0005524">
    <property type="term" value="F:ATP binding"/>
    <property type="evidence" value="ECO:0007669"/>
    <property type="project" value="UniProtKB-KW"/>
</dbReference>
<dbReference type="PROSITE" id="PS00108">
    <property type="entry name" value="PROTEIN_KINASE_ST"/>
    <property type="match status" value="1"/>
</dbReference>
<keyword evidence="2" id="KW-0547">Nucleotide-binding</keyword>
<organism evidence="7 8">
    <name type="scientific">Lepidopterella palustris CBS 459.81</name>
    <dbReference type="NCBI Taxonomy" id="1314670"/>
    <lineage>
        <taxon>Eukaryota</taxon>
        <taxon>Fungi</taxon>
        <taxon>Dikarya</taxon>
        <taxon>Ascomycota</taxon>
        <taxon>Pezizomycotina</taxon>
        <taxon>Dothideomycetes</taxon>
        <taxon>Pleosporomycetidae</taxon>
        <taxon>Mytilinidiales</taxon>
        <taxon>Argynnaceae</taxon>
        <taxon>Lepidopterella</taxon>
    </lineage>
</organism>
<name>A0A8E2E410_9PEZI</name>
<dbReference type="CDD" id="cd00180">
    <property type="entry name" value="PKc"/>
    <property type="match status" value="1"/>
</dbReference>
<keyword evidence="3 7" id="KW-0418">Kinase</keyword>
<sequence>MTVDNSLSIEVFEDAVSDIFRYKDRTLADSDIDRLSELLLLRGKKEWALRPRTYAVLRMMNRLNAMGTFIHKQLNDFNIPYTVDRLASVFSDSSSRDEFVEKQSLVMTKESGKAYDLERNGGRHRHFDASSHFEIIRLLGRGGFGEVDCVRSKLSLREYARKRVHRVKAFAKEHSALKQFENEVHELKRLRHHHLVKFIGSYTDPKYVGLITSPVADYDLRVFLSRQPFTRTDAELLRGFFGCLCSAVSYLHKEKCRHKDIKPANILIKGQTVLLTDFGTARDWNDMSKSTTVDRPGPFTPAYAAPEVAAWGPRNTSSDIYSLGMVFLDMTVSLRVPHQL</sequence>
<proteinExistence type="inferred from homology"/>
<dbReference type="PANTHER" id="PTHR11042:SF190">
    <property type="entry name" value="MITOSIS INHIBITOR PROTEIN KINASE MIK1"/>
    <property type="match status" value="1"/>
</dbReference>
<dbReference type="Pfam" id="PF00069">
    <property type="entry name" value="Pkinase"/>
    <property type="match status" value="1"/>
</dbReference>
<keyword evidence="4" id="KW-0067">ATP-binding</keyword>
<keyword evidence="1" id="KW-0808">Transferase</keyword>
<gene>
    <name evidence="7" type="ORF">K432DRAFT_305143</name>
</gene>
<dbReference type="PROSITE" id="PS50011">
    <property type="entry name" value="PROTEIN_KINASE_DOM"/>
    <property type="match status" value="1"/>
</dbReference>
<dbReference type="InterPro" id="IPR000719">
    <property type="entry name" value="Prot_kinase_dom"/>
</dbReference>
<dbReference type="SMART" id="SM00220">
    <property type="entry name" value="S_TKc"/>
    <property type="match status" value="1"/>
</dbReference>
<dbReference type="PANTHER" id="PTHR11042">
    <property type="entry name" value="EUKARYOTIC TRANSLATION INITIATION FACTOR 2-ALPHA KINASE EIF2-ALPHA KINASE -RELATED"/>
    <property type="match status" value="1"/>
</dbReference>
<evidence type="ECO:0000313" key="7">
    <source>
        <dbReference type="EMBL" id="OCK77002.1"/>
    </source>
</evidence>
<dbReference type="Gene3D" id="1.10.510.10">
    <property type="entry name" value="Transferase(Phosphotransferase) domain 1"/>
    <property type="match status" value="1"/>
</dbReference>
<accession>A0A8E2E410</accession>
<evidence type="ECO:0000256" key="2">
    <source>
        <dbReference type="ARBA" id="ARBA00022741"/>
    </source>
</evidence>
<dbReference type="InterPro" id="IPR011009">
    <property type="entry name" value="Kinase-like_dom_sf"/>
</dbReference>
<dbReference type="InterPro" id="IPR050339">
    <property type="entry name" value="CC_SR_Kinase"/>
</dbReference>
<dbReference type="EMBL" id="KV745162">
    <property type="protein sequence ID" value="OCK77002.1"/>
    <property type="molecule type" value="Genomic_DNA"/>
</dbReference>
<evidence type="ECO:0000313" key="8">
    <source>
        <dbReference type="Proteomes" id="UP000250266"/>
    </source>
</evidence>
<comment type="similarity">
    <text evidence="5">Belongs to the protein kinase superfamily. Ser/Thr protein kinase family. GCN2 subfamily.</text>
</comment>
<dbReference type="AlphaFoldDB" id="A0A8E2E410"/>
<reference evidence="7 8" key="1">
    <citation type="journal article" date="2016" name="Nat. Commun.">
        <title>Ectomycorrhizal ecology is imprinted in the genome of the dominant symbiotic fungus Cenococcum geophilum.</title>
        <authorList>
            <consortium name="DOE Joint Genome Institute"/>
            <person name="Peter M."/>
            <person name="Kohler A."/>
            <person name="Ohm R.A."/>
            <person name="Kuo A."/>
            <person name="Krutzmann J."/>
            <person name="Morin E."/>
            <person name="Arend M."/>
            <person name="Barry K.W."/>
            <person name="Binder M."/>
            <person name="Choi C."/>
            <person name="Clum A."/>
            <person name="Copeland A."/>
            <person name="Grisel N."/>
            <person name="Haridas S."/>
            <person name="Kipfer T."/>
            <person name="LaButti K."/>
            <person name="Lindquist E."/>
            <person name="Lipzen A."/>
            <person name="Maire R."/>
            <person name="Meier B."/>
            <person name="Mihaltcheva S."/>
            <person name="Molinier V."/>
            <person name="Murat C."/>
            <person name="Poggeler S."/>
            <person name="Quandt C.A."/>
            <person name="Sperisen C."/>
            <person name="Tritt A."/>
            <person name="Tisserant E."/>
            <person name="Crous P.W."/>
            <person name="Henrissat B."/>
            <person name="Nehls U."/>
            <person name="Egli S."/>
            <person name="Spatafora J.W."/>
            <person name="Grigoriev I.V."/>
            <person name="Martin F.M."/>
        </authorList>
    </citation>
    <scope>NUCLEOTIDE SEQUENCE [LARGE SCALE GENOMIC DNA]</scope>
    <source>
        <strain evidence="7 8">CBS 459.81</strain>
    </source>
</reference>
<dbReference type="SUPFAM" id="SSF56112">
    <property type="entry name" value="Protein kinase-like (PK-like)"/>
    <property type="match status" value="1"/>
</dbReference>
<keyword evidence="8" id="KW-1185">Reference proteome</keyword>
<dbReference type="Proteomes" id="UP000250266">
    <property type="component" value="Unassembled WGS sequence"/>
</dbReference>
<dbReference type="InterPro" id="IPR008271">
    <property type="entry name" value="Ser/Thr_kinase_AS"/>
</dbReference>
<evidence type="ECO:0000256" key="3">
    <source>
        <dbReference type="ARBA" id="ARBA00022777"/>
    </source>
</evidence>
<dbReference type="GO" id="GO:0004672">
    <property type="term" value="F:protein kinase activity"/>
    <property type="evidence" value="ECO:0007669"/>
    <property type="project" value="InterPro"/>
</dbReference>
<feature type="domain" description="Protein kinase" evidence="6">
    <location>
        <begin position="133"/>
        <end position="340"/>
    </location>
</feature>
<evidence type="ECO:0000256" key="4">
    <source>
        <dbReference type="ARBA" id="ARBA00022840"/>
    </source>
</evidence>
<dbReference type="GO" id="GO:0005737">
    <property type="term" value="C:cytoplasm"/>
    <property type="evidence" value="ECO:0007669"/>
    <property type="project" value="TreeGrafter"/>
</dbReference>